<proteinExistence type="predicted"/>
<dbReference type="AlphaFoldDB" id="A0A6M3LIX6"/>
<dbReference type="EMBL" id="MT143300">
    <property type="protein sequence ID" value="QJA95267.1"/>
    <property type="molecule type" value="Genomic_DNA"/>
</dbReference>
<organism evidence="1">
    <name type="scientific">viral metagenome</name>
    <dbReference type="NCBI Taxonomy" id="1070528"/>
    <lineage>
        <taxon>unclassified sequences</taxon>
        <taxon>metagenomes</taxon>
        <taxon>organismal metagenomes</taxon>
    </lineage>
</organism>
<name>A0A6M3LIX6_9ZZZZ</name>
<reference evidence="1" key="1">
    <citation type="submission" date="2020-03" db="EMBL/GenBank/DDBJ databases">
        <title>The deep terrestrial virosphere.</title>
        <authorList>
            <person name="Holmfeldt K."/>
            <person name="Nilsson E."/>
            <person name="Simone D."/>
            <person name="Lopez-Fernandez M."/>
            <person name="Wu X."/>
            <person name="de Brujin I."/>
            <person name="Lundin D."/>
            <person name="Andersson A."/>
            <person name="Bertilsson S."/>
            <person name="Dopson M."/>
        </authorList>
    </citation>
    <scope>NUCLEOTIDE SEQUENCE</scope>
    <source>
        <strain evidence="1">MM415B05508</strain>
    </source>
</reference>
<evidence type="ECO:0000313" key="1">
    <source>
        <dbReference type="EMBL" id="QJA95267.1"/>
    </source>
</evidence>
<protein>
    <submittedName>
        <fullName evidence="1">Uncharacterized protein</fullName>
    </submittedName>
</protein>
<sequence length="41" mass="4731">MKEINCPKCGSHLITVTVFENKYVYNCPCGHIWEDLDEETA</sequence>
<accession>A0A6M3LIX6</accession>
<gene>
    <name evidence="1" type="ORF">MM415B05508_0005</name>
</gene>